<evidence type="ECO:0000313" key="4">
    <source>
        <dbReference type="Proteomes" id="UP000244223"/>
    </source>
</evidence>
<keyword evidence="1" id="KW-1133">Transmembrane helix</keyword>
<name>A0A2T5IWX1_9GAMM</name>
<dbReference type="EMBL" id="QAON01000012">
    <property type="protein sequence ID" value="PTQ88428.1"/>
    <property type="molecule type" value="Genomic_DNA"/>
</dbReference>
<dbReference type="Gene3D" id="3.10.129.10">
    <property type="entry name" value="Hotdog Thioesterase"/>
    <property type="match status" value="1"/>
</dbReference>
<comment type="caution">
    <text evidence="3">The sequence shown here is derived from an EMBL/GenBank/DDBJ whole genome shotgun (WGS) entry which is preliminary data.</text>
</comment>
<dbReference type="NCBIfam" id="TIGR02447">
    <property type="entry name" value="yiiD_Cterm"/>
    <property type="match status" value="1"/>
</dbReference>
<organism evidence="3 4">
    <name type="scientific">Agitococcus lubricus</name>
    <dbReference type="NCBI Taxonomy" id="1077255"/>
    <lineage>
        <taxon>Bacteria</taxon>
        <taxon>Pseudomonadati</taxon>
        <taxon>Pseudomonadota</taxon>
        <taxon>Gammaproteobacteria</taxon>
        <taxon>Moraxellales</taxon>
        <taxon>Moraxellaceae</taxon>
        <taxon>Agitococcus</taxon>
    </lineage>
</organism>
<dbReference type="Proteomes" id="UP000244223">
    <property type="component" value="Unassembled WGS sequence"/>
</dbReference>
<accession>A0A2T5IWX1</accession>
<feature type="domain" description="Thioesterase putative" evidence="2">
    <location>
        <begin position="9"/>
        <end position="148"/>
    </location>
</feature>
<dbReference type="AlphaFoldDB" id="A0A2T5IWX1"/>
<evidence type="ECO:0000256" key="1">
    <source>
        <dbReference type="SAM" id="Phobius"/>
    </source>
</evidence>
<dbReference type="SUPFAM" id="SSF54637">
    <property type="entry name" value="Thioesterase/thiol ester dehydrase-isomerase"/>
    <property type="match status" value="1"/>
</dbReference>
<dbReference type="InterPro" id="IPR012660">
    <property type="entry name" value="YiiD_C"/>
</dbReference>
<keyword evidence="4" id="KW-1185">Reference proteome</keyword>
<dbReference type="Pfam" id="PF09500">
    <property type="entry name" value="YiiD_C"/>
    <property type="match status" value="1"/>
</dbReference>
<keyword evidence="1" id="KW-0812">Transmembrane</keyword>
<sequence length="153" mass="17130">MYEQAREFVQAFLCEHIPLAKAMQLSVRHYDGQHLSLAAPLVANHNDKQTAFAGSISSLATVTAWALLMLWARQQGRYDYQVAVVHADIHYKKPVLTDFYAQATLPTADVLVKSAQVLAQKGRVRIAVQIDVMDEHGIAAKQLAEYAVWRVKI</sequence>
<keyword evidence="1" id="KW-0472">Membrane</keyword>
<protein>
    <submittedName>
        <fullName evidence="3">Thioesterase domain-containing protein</fullName>
    </submittedName>
</protein>
<dbReference type="InterPro" id="IPR029069">
    <property type="entry name" value="HotDog_dom_sf"/>
</dbReference>
<evidence type="ECO:0000259" key="2">
    <source>
        <dbReference type="Pfam" id="PF09500"/>
    </source>
</evidence>
<proteinExistence type="predicted"/>
<gene>
    <name evidence="3" type="ORF">C8N29_11273</name>
</gene>
<feature type="transmembrane region" description="Helical" evidence="1">
    <location>
        <begin position="51"/>
        <end position="71"/>
    </location>
</feature>
<reference evidence="3 4" key="1">
    <citation type="submission" date="2018-04" db="EMBL/GenBank/DDBJ databases">
        <title>Genomic Encyclopedia of Archaeal and Bacterial Type Strains, Phase II (KMG-II): from individual species to whole genera.</title>
        <authorList>
            <person name="Goeker M."/>
        </authorList>
    </citation>
    <scope>NUCLEOTIDE SEQUENCE [LARGE SCALE GENOMIC DNA]</scope>
    <source>
        <strain evidence="3 4">DSM 5822</strain>
    </source>
</reference>
<evidence type="ECO:0000313" key="3">
    <source>
        <dbReference type="EMBL" id="PTQ88428.1"/>
    </source>
</evidence>